<sequence length="357" mass="38703">MAAYAFVCGVGCLSAPRSSSNAESSLRWREQRRAMRRAVAPARSRRVVEVMQAEVSSSSAPHFGKLITAMVTPFKVDGSAVDYVAAEQLAAYLAKNGSDSLVVGGTTGESPTLTWSEQYELFNVCKNAVASTGCKIIAGAGSNSTLEAIEATKRAAKLGLDGTLQVVPYYNKPPQEGLYQHFGAVAKCEPDLPVMLYNIPGRCGINMSAETTVRLARDFENIIATKEAAGDFEQFAEVRRFTPRDTFHMYAGDDSLTLPLLALGGTGVVSVASHFIGNELAMMMQHYTSGKVDEAMKIHFKYSHLFRDLFCMPNPIPAKACLRMQGWSVGPCRLPLTAPTPQVEEKLSALMKSLELL</sequence>
<dbReference type="PRINTS" id="PR00146">
    <property type="entry name" value="DHPICSNTHASE"/>
</dbReference>
<proteinExistence type="inferred from homology"/>
<keyword evidence="8" id="KW-0456">Lyase</keyword>
<comment type="catalytic activity">
    <reaction evidence="10">
        <text>L-aspartate 4-semialdehyde + pyruvate = (2S,4S)-4-hydroxy-2,3,4,5-tetrahydrodipicolinate + H2O + H(+)</text>
        <dbReference type="Rhea" id="RHEA:34171"/>
        <dbReference type="ChEBI" id="CHEBI:15361"/>
        <dbReference type="ChEBI" id="CHEBI:15377"/>
        <dbReference type="ChEBI" id="CHEBI:15378"/>
        <dbReference type="ChEBI" id="CHEBI:67139"/>
        <dbReference type="ChEBI" id="CHEBI:537519"/>
        <dbReference type="EC" id="4.3.3.7"/>
    </reaction>
</comment>
<dbReference type="InterPro" id="IPR005263">
    <property type="entry name" value="DapA"/>
</dbReference>
<dbReference type="OrthoDB" id="191315at2759"/>
<dbReference type="PANTHER" id="PTHR12128:SF66">
    <property type="entry name" value="4-HYDROXY-2-OXOGLUTARATE ALDOLASE, MITOCHONDRIAL"/>
    <property type="match status" value="1"/>
</dbReference>
<dbReference type="EC" id="4.3.3.7" evidence="3"/>
<dbReference type="SMART" id="SM01130">
    <property type="entry name" value="DHDPS"/>
    <property type="match status" value="1"/>
</dbReference>
<comment type="pathway">
    <text evidence="2">Amino-acid biosynthesis; L-lysine biosynthesis via DAP pathway; (S)-tetrahydrodipicolinate from L-aspartate: step 3/4.</text>
</comment>
<dbReference type="Pfam" id="PF00701">
    <property type="entry name" value="DHDPS"/>
    <property type="match status" value="1"/>
</dbReference>
<evidence type="ECO:0000256" key="7">
    <source>
        <dbReference type="ARBA" id="ARBA00023154"/>
    </source>
</evidence>
<keyword evidence="4" id="KW-0963">Cytoplasm</keyword>
<dbReference type="HAMAP" id="MF_00418">
    <property type="entry name" value="DapA"/>
    <property type="match status" value="1"/>
</dbReference>
<keyword evidence="6" id="KW-0220">Diaminopimelate biosynthesis</keyword>
<evidence type="ECO:0000313" key="11">
    <source>
        <dbReference type="EMBL" id="KAA8499935.1"/>
    </source>
</evidence>
<reference evidence="12" key="1">
    <citation type="journal article" date="2019" name="Nat. Commun.">
        <title>Expansion of phycobilisome linker gene families in mesophilic red algae.</title>
        <authorList>
            <person name="Lee J."/>
            <person name="Kim D."/>
            <person name="Bhattacharya D."/>
            <person name="Yoon H.S."/>
        </authorList>
    </citation>
    <scope>NUCLEOTIDE SEQUENCE [LARGE SCALE GENOMIC DNA]</scope>
    <source>
        <strain evidence="12">CCMP 1328</strain>
    </source>
</reference>
<dbReference type="InterPro" id="IPR013785">
    <property type="entry name" value="Aldolase_TIM"/>
</dbReference>
<comment type="caution">
    <text evidence="11">The sequence shown here is derived from an EMBL/GenBank/DDBJ whole genome shotgun (WGS) entry which is preliminary data.</text>
</comment>
<evidence type="ECO:0000256" key="6">
    <source>
        <dbReference type="ARBA" id="ARBA00022915"/>
    </source>
</evidence>
<dbReference type="OMA" id="GMDACVP"/>
<dbReference type="GO" id="GO:0005829">
    <property type="term" value="C:cytosol"/>
    <property type="evidence" value="ECO:0007669"/>
    <property type="project" value="TreeGrafter"/>
</dbReference>
<organism evidence="11 12">
    <name type="scientific">Porphyridium purpureum</name>
    <name type="common">Red alga</name>
    <name type="synonym">Porphyridium cruentum</name>
    <dbReference type="NCBI Taxonomy" id="35688"/>
    <lineage>
        <taxon>Eukaryota</taxon>
        <taxon>Rhodophyta</taxon>
        <taxon>Bangiophyceae</taxon>
        <taxon>Porphyridiales</taxon>
        <taxon>Porphyridiaceae</taxon>
        <taxon>Porphyridium</taxon>
    </lineage>
</organism>
<evidence type="ECO:0000256" key="2">
    <source>
        <dbReference type="ARBA" id="ARBA00005120"/>
    </source>
</evidence>
<name>A0A5J4Z9C3_PORPP</name>
<evidence type="ECO:0000256" key="3">
    <source>
        <dbReference type="ARBA" id="ARBA00012086"/>
    </source>
</evidence>
<gene>
    <name evidence="11" type="ORF">FVE85_7520</name>
</gene>
<dbReference type="NCBIfam" id="TIGR00674">
    <property type="entry name" value="dapA"/>
    <property type="match status" value="1"/>
</dbReference>
<keyword evidence="5" id="KW-0028">Amino-acid biosynthesis</keyword>
<dbReference type="EMBL" id="VRMN01000001">
    <property type="protein sequence ID" value="KAA8499935.1"/>
    <property type="molecule type" value="Genomic_DNA"/>
</dbReference>
<evidence type="ECO:0000256" key="1">
    <source>
        <dbReference type="ARBA" id="ARBA00003294"/>
    </source>
</evidence>
<protein>
    <recommendedName>
        <fullName evidence="3">4-hydroxy-tetrahydrodipicolinate synthase</fullName>
        <ecNumber evidence="3">4.3.3.7</ecNumber>
    </recommendedName>
</protein>
<dbReference type="CDD" id="cd00950">
    <property type="entry name" value="DHDPS"/>
    <property type="match status" value="1"/>
</dbReference>
<dbReference type="InterPro" id="IPR020624">
    <property type="entry name" value="Schiff_base-form_aldolases_CS"/>
</dbReference>
<dbReference type="Gene3D" id="3.20.20.70">
    <property type="entry name" value="Aldolase class I"/>
    <property type="match status" value="1"/>
</dbReference>
<evidence type="ECO:0000256" key="8">
    <source>
        <dbReference type="ARBA" id="ARBA00023239"/>
    </source>
</evidence>
<dbReference type="GO" id="GO:0008840">
    <property type="term" value="F:4-hydroxy-tetrahydrodipicolinate synthase activity"/>
    <property type="evidence" value="ECO:0007669"/>
    <property type="project" value="UniProtKB-EC"/>
</dbReference>
<evidence type="ECO:0000256" key="10">
    <source>
        <dbReference type="ARBA" id="ARBA00047836"/>
    </source>
</evidence>
<keyword evidence="9" id="KW-0704">Schiff base</keyword>
<dbReference type="UniPathway" id="UPA00034">
    <property type="reaction ID" value="UER00017"/>
</dbReference>
<dbReference type="AlphaFoldDB" id="A0A5J4Z9C3"/>
<evidence type="ECO:0000256" key="4">
    <source>
        <dbReference type="ARBA" id="ARBA00022490"/>
    </source>
</evidence>
<dbReference type="PANTHER" id="PTHR12128">
    <property type="entry name" value="DIHYDRODIPICOLINATE SYNTHASE"/>
    <property type="match status" value="1"/>
</dbReference>
<comment type="function">
    <text evidence="1">Catalyzes the condensation of (S)-aspartate-beta-semialdehyde [(S)-ASA] and pyruvate to 4-hydroxy-tetrahydrodipicolinate (HTPA).</text>
</comment>
<dbReference type="InterPro" id="IPR002220">
    <property type="entry name" value="DapA-like"/>
</dbReference>
<evidence type="ECO:0000256" key="5">
    <source>
        <dbReference type="ARBA" id="ARBA00022605"/>
    </source>
</evidence>
<evidence type="ECO:0000256" key="9">
    <source>
        <dbReference type="ARBA" id="ARBA00023270"/>
    </source>
</evidence>
<dbReference type="SUPFAM" id="SSF51569">
    <property type="entry name" value="Aldolase"/>
    <property type="match status" value="1"/>
</dbReference>
<dbReference type="PROSITE" id="PS00665">
    <property type="entry name" value="DHDPS_1"/>
    <property type="match status" value="1"/>
</dbReference>
<accession>A0A5J4Z9C3</accession>
<keyword evidence="7" id="KW-0457">Lysine biosynthesis</keyword>
<evidence type="ECO:0000313" key="12">
    <source>
        <dbReference type="Proteomes" id="UP000324585"/>
    </source>
</evidence>
<dbReference type="Proteomes" id="UP000324585">
    <property type="component" value="Unassembled WGS sequence"/>
</dbReference>
<dbReference type="GO" id="GO:0009089">
    <property type="term" value="P:lysine biosynthetic process via diaminopimelate"/>
    <property type="evidence" value="ECO:0007669"/>
    <property type="project" value="UniProtKB-UniPathway"/>
</dbReference>
<keyword evidence="12" id="KW-1185">Reference proteome</keyword>
<dbReference type="GO" id="GO:0019877">
    <property type="term" value="P:diaminopimelate biosynthetic process"/>
    <property type="evidence" value="ECO:0007669"/>
    <property type="project" value="UniProtKB-KW"/>
</dbReference>